<feature type="region of interest" description="Disordered" evidence="1">
    <location>
        <begin position="1"/>
        <end position="47"/>
    </location>
</feature>
<organism evidence="2 3">
    <name type="scientific">Engystomops pustulosus</name>
    <name type="common">Tungara frog</name>
    <name type="synonym">Physalaemus pustulosus</name>
    <dbReference type="NCBI Taxonomy" id="76066"/>
    <lineage>
        <taxon>Eukaryota</taxon>
        <taxon>Metazoa</taxon>
        <taxon>Chordata</taxon>
        <taxon>Craniata</taxon>
        <taxon>Vertebrata</taxon>
        <taxon>Euteleostomi</taxon>
        <taxon>Amphibia</taxon>
        <taxon>Batrachia</taxon>
        <taxon>Anura</taxon>
        <taxon>Neobatrachia</taxon>
        <taxon>Hyloidea</taxon>
        <taxon>Leptodactylidae</taxon>
        <taxon>Leiuperinae</taxon>
        <taxon>Engystomops</taxon>
    </lineage>
</organism>
<dbReference type="EMBL" id="WNYA01000009">
    <property type="protein sequence ID" value="KAG8556963.1"/>
    <property type="molecule type" value="Genomic_DNA"/>
</dbReference>
<feature type="compositionally biased region" description="Polar residues" evidence="1">
    <location>
        <begin position="33"/>
        <end position="43"/>
    </location>
</feature>
<evidence type="ECO:0000313" key="2">
    <source>
        <dbReference type="EMBL" id="KAG8556963.1"/>
    </source>
</evidence>
<accession>A0AAV7AFW1</accession>
<gene>
    <name evidence="2" type="ORF">GDO81_018268</name>
</gene>
<evidence type="ECO:0000256" key="1">
    <source>
        <dbReference type="SAM" id="MobiDB-lite"/>
    </source>
</evidence>
<name>A0AAV7AFW1_ENGPU</name>
<keyword evidence="3" id="KW-1185">Reference proteome</keyword>
<protein>
    <submittedName>
        <fullName evidence="2">Uncharacterized protein</fullName>
    </submittedName>
</protein>
<dbReference type="Proteomes" id="UP000824782">
    <property type="component" value="Unassembled WGS sequence"/>
</dbReference>
<proteinExistence type="predicted"/>
<comment type="caution">
    <text evidence="2">The sequence shown here is derived from an EMBL/GenBank/DDBJ whole genome shotgun (WGS) entry which is preliminary data.</text>
</comment>
<sequence length="89" mass="9749">MYHPAGTANYTNQQVSDPKSNNIGNDREDGNLRCSSAHRTQSAPAPGCLPAPWMLLRALLNVTLHSATYNRRTSPPAVSIEEAHYTVDE</sequence>
<feature type="compositionally biased region" description="Polar residues" evidence="1">
    <location>
        <begin position="8"/>
        <end position="24"/>
    </location>
</feature>
<dbReference type="AlphaFoldDB" id="A0AAV7AFW1"/>
<evidence type="ECO:0000313" key="3">
    <source>
        <dbReference type="Proteomes" id="UP000824782"/>
    </source>
</evidence>
<reference evidence="2" key="1">
    <citation type="thesis" date="2020" institute="ProQuest LLC" country="789 East Eisenhower Parkway, Ann Arbor, MI, USA">
        <title>Comparative Genomics and Chromosome Evolution.</title>
        <authorList>
            <person name="Mudd A.B."/>
        </authorList>
    </citation>
    <scope>NUCLEOTIDE SEQUENCE</scope>
    <source>
        <strain evidence="2">237g6f4</strain>
        <tissue evidence="2">Blood</tissue>
    </source>
</reference>